<dbReference type="AlphaFoldDB" id="A0A0N4YIT5"/>
<gene>
    <name evidence="2" type="ORF">NBR_LOCUS16842</name>
</gene>
<keyword evidence="1" id="KW-0732">Signal</keyword>
<evidence type="ECO:0000313" key="3">
    <source>
        <dbReference type="Proteomes" id="UP000271162"/>
    </source>
</evidence>
<name>A0A0N4YIT5_NIPBR</name>
<dbReference type="Proteomes" id="UP000271162">
    <property type="component" value="Unassembled WGS sequence"/>
</dbReference>
<proteinExistence type="predicted"/>
<sequence length="165" mass="17822">MIGVGTTGLLALLAISTSDGSEPSCLFDKTESDAAPAPDSSCIEFKIDRLKVPQICDAFKKRKKGVQSANSTLSDKCDNTSGVLTCSCSKCTLEELVDDDKVKGMVHTDWWTSERESAVWISVLFNEDPVSELKIGSVTLEIGLSRCNKANCVAYLPLAVVDRIK</sequence>
<organism evidence="4">
    <name type="scientific">Nippostrongylus brasiliensis</name>
    <name type="common">Rat hookworm</name>
    <dbReference type="NCBI Taxonomy" id="27835"/>
    <lineage>
        <taxon>Eukaryota</taxon>
        <taxon>Metazoa</taxon>
        <taxon>Ecdysozoa</taxon>
        <taxon>Nematoda</taxon>
        <taxon>Chromadorea</taxon>
        <taxon>Rhabditida</taxon>
        <taxon>Rhabditina</taxon>
        <taxon>Rhabditomorpha</taxon>
        <taxon>Strongyloidea</taxon>
        <taxon>Heligmosomidae</taxon>
        <taxon>Nippostrongylus</taxon>
    </lineage>
</organism>
<dbReference type="WBParaSite" id="NBR_0001684101-mRNA-1">
    <property type="protein sequence ID" value="NBR_0001684101-mRNA-1"/>
    <property type="gene ID" value="NBR_0001684101"/>
</dbReference>
<evidence type="ECO:0000313" key="4">
    <source>
        <dbReference type="WBParaSite" id="NBR_0001684101-mRNA-1"/>
    </source>
</evidence>
<accession>A0A0N4YIT5</accession>
<keyword evidence="3" id="KW-1185">Reference proteome</keyword>
<reference evidence="4" key="1">
    <citation type="submission" date="2017-02" db="UniProtKB">
        <authorList>
            <consortium name="WormBaseParasite"/>
        </authorList>
    </citation>
    <scope>IDENTIFICATION</scope>
</reference>
<evidence type="ECO:0000313" key="2">
    <source>
        <dbReference type="EMBL" id="VDL80437.1"/>
    </source>
</evidence>
<feature type="chain" id="PRO_5043125786" evidence="1">
    <location>
        <begin position="21"/>
        <end position="165"/>
    </location>
</feature>
<dbReference type="EMBL" id="UYSL01022425">
    <property type="protein sequence ID" value="VDL80437.1"/>
    <property type="molecule type" value="Genomic_DNA"/>
</dbReference>
<evidence type="ECO:0000256" key="1">
    <source>
        <dbReference type="SAM" id="SignalP"/>
    </source>
</evidence>
<protein>
    <submittedName>
        <fullName evidence="4">DUF4773 domain-containing protein</fullName>
    </submittedName>
</protein>
<reference evidence="2 3" key="2">
    <citation type="submission" date="2018-11" db="EMBL/GenBank/DDBJ databases">
        <authorList>
            <consortium name="Pathogen Informatics"/>
        </authorList>
    </citation>
    <scope>NUCLEOTIDE SEQUENCE [LARGE SCALE GENOMIC DNA]</scope>
</reference>
<feature type="signal peptide" evidence="1">
    <location>
        <begin position="1"/>
        <end position="20"/>
    </location>
</feature>